<dbReference type="SUPFAM" id="SSF51735">
    <property type="entry name" value="NAD(P)-binding Rossmann-fold domains"/>
    <property type="match status" value="1"/>
</dbReference>
<name>A0A0B4D4Y6_9FLAO</name>
<evidence type="ECO:0000313" key="4">
    <source>
        <dbReference type="EMBL" id="KIC63737.1"/>
    </source>
</evidence>
<gene>
    <name evidence="4" type="ORF">RM51_08790</name>
</gene>
<dbReference type="OrthoDB" id="9801773at2"/>
<feature type="domain" description="NAD-dependent epimerase/dehydratase" evidence="2">
    <location>
        <begin position="4"/>
        <end position="219"/>
    </location>
</feature>
<evidence type="ECO:0000259" key="3">
    <source>
        <dbReference type="Pfam" id="PF08338"/>
    </source>
</evidence>
<comment type="caution">
    <text evidence="4">The sequence shown here is derived from an EMBL/GenBank/DDBJ whole genome shotgun (WGS) entry which is preliminary data.</text>
</comment>
<evidence type="ECO:0000313" key="5">
    <source>
        <dbReference type="Proteomes" id="UP000031167"/>
    </source>
</evidence>
<dbReference type="STRING" id="363331.RM51_08790"/>
<reference evidence="4 5" key="1">
    <citation type="submission" date="2014-12" db="EMBL/GenBank/DDBJ databases">
        <title>Genome sequencing of Chryseobacterium taiwanense TPW19.</title>
        <authorList>
            <person name="Tan P.W."/>
            <person name="Chan K.-G."/>
        </authorList>
    </citation>
    <scope>NUCLEOTIDE SEQUENCE [LARGE SCALE GENOMIC DNA]</scope>
    <source>
        <strain evidence="4 5">TPW19</strain>
    </source>
</reference>
<dbReference type="Gene3D" id="3.40.50.720">
    <property type="entry name" value="NAD(P)-binding Rossmann-like Domain"/>
    <property type="match status" value="1"/>
</dbReference>
<organism evidence="4 5">
    <name type="scientific">Chryseobacterium taiwanense</name>
    <dbReference type="NCBI Taxonomy" id="363331"/>
    <lineage>
        <taxon>Bacteria</taxon>
        <taxon>Pseudomonadati</taxon>
        <taxon>Bacteroidota</taxon>
        <taxon>Flavobacteriia</taxon>
        <taxon>Flavobacteriales</taxon>
        <taxon>Weeksellaceae</taxon>
        <taxon>Chryseobacterium group</taxon>
        <taxon>Chryseobacterium</taxon>
    </lineage>
</organism>
<dbReference type="Pfam" id="PF08338">
    <property type="entry name" value="DUF1731"/>
    <property type="match status" value="1"/>
</dbReference>
<protein>
    <submittedName>
        <fullName evidence="4">NAD-dependent epimerase</fullName>
    </submittedName>
</protein>
<dbReference type="PANTHER" id="PTHR11092:SF0">
    <property type="entry name" value="EPIMERASE FAMILY PROTEIN SDR39U1"/>
    <property type="match status" value="1"/>
</dbReference>
<keyword evidence="5" id="KW-1185">Reference proteome</keyword>
<dbReference type="Proteomes" id="UP000031167">
    <property type="component" value="Unassembled WGS sequence"/>
</dbReference>
<dbReference type="PANTHER" id="PTHR11092">
    <property type="entry name" value="SUGAR NUCLEOTIDE EPIMERASE RELATED"/>
    <property type="match status" value="1"/>
</dbReference>
<dbReference type="Pfam" id="PF01370">
    <property type="entry name" value="Epimerase"/>
    <property type="match status" value="1"/>
</dbReference>
<dbReference type="InterPro" id="IPR010099">
    <property type="entry name" value="SDR39U1"/>
</dbReference>
<accession>A0A0B4D4Y6</accession>
<evidence type="ECO:0000256" key="1">
    <source>
        <dbReference type="ARBA" id="ARBA00009353"/>
    </source>
</evidence>
<dbReference type="NCBIfam" id="TIGR01777">
    <property type="entry name" value="yfcH"/>
    <property type="match status" value="1"/>
</dbReference>
<dbReference type="InterPro" id="IPR001509">
    <property type="entry name" value="Epimerase_deHydtase"/>
</dbReference>
<dbReference type="InterPro" id="IPR013549">
    <property type="entry name" value="DUF1731"/>
</dbReference>
<dbReference type="RefSeq" id="WP_039367658.1">
    <property type="nucleotide sequence ID" value="NZ_JWTA01000005.1"/>
</dbReference>
<dbReference type="InterPro" id="IPR036291">
    <property type="entry name" value="NAD(P)-bd_dom_sf"/>
</dbReference>
<comment type="similarity">
    <text evidence="1">Belongs to the NAD(P)-dependent epimerase/dehydratase family. SDR39U1 subfamily.</text>
</comment>
<evidence type="ECO:0000259" key="2">
    <source>
        <dbReference type="Pfam" id="PF01370"/>
    </source>
</evidence>
<dbReference type="AlphaFoldDB" id="A0A0B4D4Y6"/>
<dbReference type="CDD" id="cd05242">
    <property type="entry name" value="SDR_a8"/>
    <property type="match status" value="1"/>
</dbReference>
<feature type="domain" description="DUF1731" evidence="3">
    <location>
        <begin position="248"/>
        <end position="296"/>
    </location>
</feature>
<proteinExistence type="inferred from homology"/>
<sequence length="299" mass="34144">MKIIIAAGTGFLGKNLERYFTEKGNQVFILTRNPKRENEIYWDAKTLGDWGSLIEGSDVLINLTGKSVDCRYNEKNKEEIYSSRIESTKVLQQSIDQCINKPRIWLNASSATIYVHSENHLNTEENGIIGDDFSMNICKSWENEFFKTKTENIRKVALRTSIVLGNNGGAFPKLKMMTKFGLGGKQGRGNQNISWIHIDDFCKAIEFIIYNENISGEINITAPKPLPNEEFMKELRKQMKVPFGLNAPVWQLEIASLFLNTETELLLKSRNVYPDKLMNSGFKFSYSEIDSAFENLIKV</sequence>
<dbReference type="EMBL" id="JWTA01000005">
    <property type="protein sequence ID" value="KIC63737.1"/>
    <property type="molecule type" value="Genomic_DNA"/>
</dbReference>